<evidence type="ECO:0000256" key="1">
    <source>
        <dbReference type="SAM" id="Phobius"/>
    </source>
</evidence>
<evidence type="ECO:0000313" key="3">
    <source>
        <dbReference type="Proteomes" id="UP001314635"/>
    </source>
</evidence>
<sequence>MATYDSNSDLKLISDLRSLLAATLAKSDATLPDDIGKAATTAKALSEAEKAAIDARTQQRFEQKKVIFAALVPIVSMLTVLVTILVQYFQLKETHQLNESQIYEARRQNESMQWREFLDNLRTSSATIQSDPTFAPRLRSFFSSPIVGAQASEVAKRLMGNMANVLGFKDLFNMTFVEINSDNIEDAVDVGRILRNSLRLNDENCRVFYQRLEEGQRAKLNLDLDGSFCAQEVTEKAIRDAGLTSIEMARLLELKEIARNLISETQFLSEMIATWMRTTFPVGSQPSKETISLKGLRLDEADLSNVDFSSFDLSGVEFSWVTLDHAKITPRIYGEIPYFIQTKWWDADTIQPDLLDYLLRDRYPYHWDSSYPDGDVDRSTYQERISALCKPMRPNCTPSQLLFGTKEH</sequence>
<keyword evidence="1" id="KW-1133">Transmembrane helix</keyword>
<name>A0ABS5GFR2_9BRAD</name>
<evidence type="ECO:0000313" key="2">
    <source>
        <dbReference type="EMBL" id="MBR1140187.1"/>
    </source>
</evidence>
<dbReference type="RefSeq" id="WP_172241260.1">
    <property type="nucleotide sequence ID" value="NZ_JABFDP010000031.1"/>
</dbReference>
<dbReference type="Gene3D" id="2.160.20.80">
    <property type="entry name" value="E3 ubiquitin-protein ligase SopA"/>
    <property type="match status" value="1"/>
</dbReference>
<reference evidence="3" key="1">
    <citation type="journal article" date="2021" name="ISME J.">
        <title>Evolutionary origin and ecological implication of a unique nif island in free-living Bradyrhizobium lineages.</title>
        <authorList>
            <person name="Tao J."/>
        </authorList>
    </citation>
    <scope>NUCLEOTIDE SEQUENCE [LARGE SCALE GENOMIC DNA]</scope>
    <source>
        <strain evidence="3">SZCCT0094</strain>
    </source>
</reference>
<protein>
    <submittedName>
        <fullName evidence="2">Uncharacterized protein</fullName>
    </submittedName>
</protein>
<keyword evidence="1" id="KW-0812">Transmembrane</keyword>
<organism evidence="2 3">
    <name type="scientific">Bradyrhizobium denitrificans</name>
    <dbReference type="NCBI Taxonomy" id="2734912"/>
    <lineage>
        <taxon>Bacteria</taxon>
        <taxon>Pseudomonadati</taxon>
        <taxon>Pseudomonadota</taxon>
        <taxon>Alphaproteobacteria</taxon>
        <taxon>Hyphomicrobiales</taxon>
        <taxon>Nitrobacteraceae</taxon>
        <taxon>Bradyrhizobium</taxon>
    </lineage>
</organism>
<comment type="caution">
    <text evidence="2">The sequence shown here is derived from an EMBL/GenBank/DDBJ whole genome shotgun (WGS) entry which is preliminary data.</text>
</comment>
<feature type="transmembrane region" description="Helical" evidence="1">
    <location>
        <begin position="66"/>
        <end position="89"/>
    </location>
</feature>
<keyword evidence="3" id="KW-1185">Reference proteome</keyword>
<proteinExistence type="predicted"/>
<accession>A0ABS5GFR2</accession>
<dbReference type="SUPFAM" id="SSF141571">
    <property type="entry name" value="Pentapeptide repeat-like"/>
    <property type="match status" value="1"/>
</dbReference>
<gene>
    <name evidence="2" type="ORF">JQ619_30955</name>
</gene>
<dbReference type="Proteomes" id="UP001314635">
    <property type="component" value="Unassembled WGS sequence"/>
</dbReference>
<keyword evidence="1" id="KW-0472">Membrane</keyword>
<dbReference type="EMBL" id="JAFCLK010000037">
    <property type="protein sequence ID" value="MBR1140187.1"/>
    <property type="molecule type" value="Genomic_DNA"/>
</dbReference>